<dbReference type="PRINTS" id="PR00081">
    <property type="entry name" value="GDHRDH"/>
</dbReference>
<dbReference type="InterPro" id="IPR002347">
    <property type="entry name" value="SDR_fam"/>
</dbReference>
<organism evidence="3 4">
    <name type="scientific">Macrococcus lamae</name>
    <dbReference type="NCBI Taxonomy" id="198484"/>
    <lineage>
        <taxon>Bacteria</taxon>
        <taxon>Bacillati</taxon>
        <taxon>Bacillota</taxon>
        <taxon>Bacilli</taxon>
        <taxon>Bacillales</taxon>
        <taxon>Staphylococcaceae</taxon>
        <taxon>Macrococcus</taxon>
    </lineage>
</organism>
<dbReference type="Proteomes" id="UP000294802">
    <property type="component" value="Unassembled WGS sequence"/>
</dbReference>
<gene>
    <name evidence="3" type="ORF">ERX29_10560</name>
</gene>
<dbReference type="EMBL" id="SCWB01000025">
    <property type="protein sequence ID" value="TDM05169.1"/>
    <property type="molecule type" value="Genomic_DNA"/>
</dbReference>
<dbReference type="InterPro" id="IPR051122">
    <property type="entry name" value="SDR_DHRS6-like"/>
</dbReference>
<dbReference type="AlphaFoldDB" id="A0A4R6BSL4"/>
<protein>
    <submittedName>
        <fullName evidence="3">SDR family oxidoreductase</fullName>
    </submittedName>
</protein>
<dbReference type="PANTHER" id="PTHR43477">
    <property type="entry name" value="DIHYDROANTICAPSIN 7-DEHYDROGENASE"/>
    <property type="match status" value="1"/>
</dbReference>
<name>A0A4R6BSL4_9STAP</name>
<dbReference type="OrthoDB" id="9803333at2"/>
<dbReference type="Pfam" id="PF13561">
    <property type="entry name" value="adh_short_C2"/>
    <property type="match status" value="1"/>
</dbReference>
<comment type="caution">
    <text evidence="3">The sequence shown here is derived from an EMBL/GenBank/DDBJ whole genome shotgun (WGS) entry which is preliminary data.</text>
</comment>
<reference evidence="3 4" key="1">
    <citation type="submission" date="2019-01" db="EMBL/GenBank/DDBJ databases">
        <title>Draft genome sequences of the type strains of six Macrococcus species.</title>
        <authorList>
            <person name="Mazhar S."/>
            <person name="Altermann E."/>
            <person name="Hill C."/>
            <person name="Mcauliffe O."/>
        </authorList>
    </citation>
    <scope>NUCLEOTIDE SEQUENCE [LARGE SCALE GENOMIC DNA]</scope>
    <source>
        <strain evidence="3 4">CCM4815</strain>
    </source>
</reference>
<evidence type="ECO:0000313" key="3">
    <source>
        <dbReference type="EMBL" id="TDM05169.1"/>
    </source>
</evidence>
<sequence>MNENLYPLLNKKVFITGVSRMRGIGYTVATECAKQGASVLIHHFEEHDANQEWGAEQLEGVFDGIKQHLVSGATFDHVHANFDEENAIDIIKQFLEKNGAIDYLVYNHALAGFDGPLKETTAEKLDKHWRINTRSSILMARIFLEQHHQAETGKIIFLTSGQSLGPMPNEISYALSKGALAEIVKSLASDLADSNITVNAVNPGVTNTGYLDEMESWQRDKKTFPFGRFSKPEDAANIITFLLSDKGSWITGQVINSEGGFRR</sequence>
<comment type="similarity">
    <text evidence="1">Belongs to the short-chain dehydrogenases/reductases (SDR) family.</text>
</comment>
<evidence type="ECO:0000256" key="1">
    <source>
        <dbReference type="ARBA" id="ARBA00006484"/>
    </source>
</evidence>
<evidence type="ECO:0000256" key="2">
    <source>
        <dbReference type="ARBA" id="ARBA00023002"/>
    </source>
</evidence>
<keyword evidence="4" id="KW-1185">Reference proteome</keyword>
<dbReference type="Gene3D" id="3.40.50.720">
    <property type="entry name" value="NAD(P)-binding Rossmann-like Domain"/>
    <property type="match status" value="1"/>
</dbReference>
<dbReference type="GO" id="GO:0016491">
    <property type="term" value="F:oxidoreductase activity"/>
    <property type="evidence" value="ECO:0007669"/>
    <property type="project" value="UniProtKB-KW"/>
</dbReference>
<dbReference type="SUPFAM" id="SSF51735">
    <property type="entry name" value="NAD(P)-binding Rossmann-fold domains"/>
    <property type="match status" value="1"/>
</dbReference>
<accession>A0A4R6BSL4</accession>
<dbReference type="CDD" id="cd05233">
    <property type="entry name" value="SDR_c"/>
    <property type="match status" value="1"/>
</dbReference>
<proteinExistence type="inferred from homology"/>
<evidence type="ECO:0000313" key="4">
    <source>
        <dbReference type="Proteomes" id="UP000294802"/>
    </source>
</evidence>
<dbReference type="InterPro" id="IPR036291">
    <property type="entry name" value="NAD(P)-bd_dom_sf"/>
</dbReference>
<keyword evidence="2" id="KW-0560">Oxidoreductase</keyword>
<dbReference type="RefSeq" id="WP_133444641.1">
    <property type="nucleotide sequence ID" value="NZ_SCWB01000025.1"/>
</dbReference>
<dbReference type="PANTHER" id="PTHR43477:SF1">
    <property type="entry name" value="DIHYDROANTICAPSIN 7-DEHYDROGENASE"/>
    <property type="match status" value="1"/>
</dbReference>